<evidence type="ECO:0000256" key="5">
    <source>
        <dbReference type="ARBA" id="ARBA00023136"/>
    </source>
</evidence>
<dbReference type="InterPro" id="IPR017039">
    <property type="entry name" value="Virul_fac_BrkB"/>
</dbReference>
<keyword evidence="4 6" id="KW-1133">Transmembrane helix</keyword>
<gene>
    <name evidence="7" type="ORF">BW730_05345</name>
</gene>
<dbReference type="STRING" id="1332264.BW730_05345"/>
<dbReference type="EMBL" id="CP019606">
    <property type="protein sequence ID" value="AQP47024.1"/>
    <property type="molecule type" value="Genomic_DNA"/>
</dbReference>
<feature type="transmembrane region" description="Helical" evidence="6">
    <location>
        <begin position="188"/>
        <end position="213"/>
    </location>
</feature>
<keyword evidence="2" id="KW-1003">Cell membrane</keyword>
<dbReference type="Proteomes" id="UP000188145">
    <property type="component" value="Chromosome"/>
</dbReference>
<organism evidence="7 8">
    <name type="scientific">Tessaracoccus aquimaris</name>
    <dbReference type="NCBI Taxonomy" id="1332264"/>
    <lineage>
        <taxon>Bacteria</taxon>
        <taxon>Bacillati</taxon>
        <taxon>Actinomycetota</taxon>
        <taxon>Actinomycetes</taxon>
        <taxon>Propionibacteriales</taxon>
        <taxon>Propionibacteriaceae</taxon>
        <taxon>Tessaracoccus</taxon>
    </lineage>
</organism>
<accession>A0A1Q2CLN3</accession>
<evidence type="ECO:0000256" key="6">
    <source>
        <dbReference type="SAM" id="Phobius"/>
    </source>
</evidence>
<feature type="transmembrane region" description="Helical" evidence="6">
    <location>
        <begin position="368"/>
        <end position="392"/>
    </location>
</feature>
<protein>
    <submittedName>
        <fullName evidence="7">Uncharacterized protein</fullName>
    </submittedName>
</protein>
<dbReference type="PANTHER" id="PTHR30213:SF1">
    <property type="entry name" value="INNER MEMBRANE PROTEIN YHJD"/>
    <property type="match status" value="1"/>
</dbReference>
<comment type="subcellular location">
    <subcellularLocation>
        <location evidence="1">Cell membrane</location>
        <topology evidence="1">Multi-pass membrane protein</topology>
    </subcellularLocation>
</comment>
<reference evidence="8" key="1">
    <citation type="submission" date="2017-02" db="EMBL/GenBank/DDBJ databases">
        <title>Tessaracoccus aquaemaris sp. nov., isolated from the intestine of a Korean rockfish, Sebastes schlegelii, in a marine aquaculture pond.</title>
        <authorList>
            <person name="Tak E.J."/>
            <person name="Bae J.-W."/>
        </authorList>
    </citation>
    <scope>NUCLEOTIDE SEQUENCE [LARGE SCALE GENOMIC DNA]</scope>
    <source>
        <strain evidence="8">NSG39</strain>
    </source>
</reference>
<sequence length="399" mass="43032">MKDWIDRVMNKPAVAHALAANDRYNSRLGPQFAAGITYFSVLSMVPILMFSFAALGMTLTVIRPELMDVVLDYIEKGLTDAKMSKEIKDAVVGLFQGWASVGVVALLTAAYSGSNWVGNLKRAIRVMWSKDFEDAAEKKNFFVELGLNLLTFVGLLVCIVFSVGVATIGSTFSRTVLDWLGWSEVPGIGFLFALLAIGLSFVASWILMAFLFIVMPNQPARPRPWLVGTLIGAVALTAIQQLAGRLVGLLSGNRAAGIFGSAIVLMLLFNIIATIILMAAAWVGSSDEWREERAKRIAEKQERLDAEAKKAAGEVEPPVVVAPKPQPVVPGRWAATKSLDDLRGADQTLPEPEGEFVRQKVAARGMRINLGLGYGVGAATGLGVGALIVAIAKKIFTRR</sequence>
<dbReference type="Pfam" id="PF03631">
    <property type="entry name" value="Virul_fac_BrkB"/>
    <property type="match status" value="1"/>
</dbReference>
<feature type="transmembrane region" description="Helical" evidence="6">
    <location>
        <begin position="255"/>
        <end position="283"/>
    </location>
</feature>
<name>A0A1Q2CLN3_9ACTN</name>
<evidence type="ECO:0000313" key="8">
    <source>
        <dbReference type="Proteomes" id="UP000188145"/>
    </source>
</evidence>
<evidence type="ECO:0000256" key="4">
    <source>
        <dbReference type="ARBA" id="ARBA00022989"/>
    </source>
</evidence>
<keyword evidence="3 6" id="KW-0812">Transmembrane</keyword>
<dbReference type="RefSeq" id="WP_077685345.1">
    <property type="nucleotide sequence ID" value="NZ_CP019606.1"/>
</dbReference>
<proteinExistence type="predicted"/>
<evidence type="ECO:0000256" key="2">
    <source>
        <dbReference type="ARBA" id="ARBA00022475"/>
    </source>
</evidence>
<dbReference type="AlphaFoldDB" id="A0A1Q2CLN3"/>
<feature type="transmembrane region" description="Helical" evidence="6">
    <location>
        <begin position="98"/>
        <end position="120"/>
    </location>
</feature>
<feature type="transmembrane region" description="Helical" evidence="6">
    <location>
        <begin position="225"/>
        <end position="243"/>
    </location>
</feature>
<dbReference type="GO" id="GO:0005886">
    <property type="term" value="C:plasma membrane"/>
    <property type="evidence" value="ECO:0007669"/>
    <property type="project" value="UniProtKB-SubCell"/>
</dbReference>
<feature type="transmembrane region" description="Helical" evidence="6">
    <location>
        <begin position="36"/>
        <end position="62"/>
    </location>
</feature>
<keyword evidence="5 6" id="KW-0472">Membrane</keyword>
<keyword evidence="8" id="KW-1185">Reference proteome</keyword>
<feature type="transmembrane region" description="Helical" evidence="6">
    <location>
        <begin position="141"/>
        <end position="168"/>
    </location>
</feature>
<evidence type="ECO:0000313" key="7">
    <source>
        <dbReference type="EMBL" id="AQP47024.1"/>
    </source>
</evidence>
<dbReference type="OrthoDB" id="4127374at2"/>
<evidence type="ECO:0000256" key="3">
    <source>
        <dbReference type="ARBA" id="ARBA00022692"/>
    </source>
</evidence>
<evidence type="ECO:0000256" key="1">
    <source>
        <dbReference type="ARBA" id="ARBA00004651"/>
    </source>
</evidence>
<dbReference type="KEGG" id="tes:BW730_05345"/>
<dbReference type="PANTHER" id="PTHR30213">
    <property type="entry name" value="INNER MEMBRANE PROTEIN YHJD"/>
    <property type="match status" value="1"/>
</dbReference>